<dbReference type="RefSeq" id="WP_209811808.1">
    <property type="nucleotide sequence ID" value="NZ_JAGGKT010000013.1"/>
</dbReference>
<name>A0ABS4GU55_9BACL</name>
<dbReference type="EMBL" id="JAGGKT010000013">
    <property type="protein sequence ID" value="MBP1933800.1"/>
    <property type="molecule type" value="Genomic_DNA"/>
</dbReference>
<keyword evidence="5 7" id="KW-0472">Membrane</keyword>
<proteinExistence type="inferred from homology"/>
<dbReference type="Gene3D" id="1.10.3730.20">
    <property type="match status" value="1"/>
</dbReference>
<evidence type="ECO:0000256" key="1">
    <source>
        <dbReference type="ARBA" id="ARBA00004651"/>
    </source>
</evidence>
<dbReference type="InterPro" id="IPR000390">
    <property type="entry name" value="Small_drug/metabolite_transptr"/>
</dbReference>
<keyword evidence="3 6" id="KW-0812">Transmembrane</keyword>
<keyword evidence="4 7" id="KW-1133">Transmembrane helix</keyword>
<dbReference type="Pfam" id="PF00893">
    <property type="entry name" value="Multi_Drug_Res"/>
    <property type="match status" value="1"/>
</dbReference>
<comment type="similarity">
    <text evidence="6">Belongs to the drug/metabolite transporter (DMT) superfamily. Small multidrug resistance (SMR) (TC 2.A.7.1) family.</text>
</comment>
<protein>
    <submittedName>
        <fullName evidence="8">Paired small multidrug resistance pump</fullName>
    </submittedName>
</protein>
<dbReference type="PANTHER" id="PTHR30561">
    <property type="entry name" value="SMR FAMILY PROTON-DEPENDENT DRUG EFFLUX TRANSPORTER SUGE"/>
    <property type="match status" value="1"/>
</dbReference>
<keyword evidence="2" id="KW-1003">Cell membrane</keyword>
<comment type="caution">
    <text evidence="8">The sequence shown here is derived from an EMBL/GenBank/DDBJ whole genome shotgun (WGS) entry which is preliminary data.</text>
</comment>
<keyword evidence="9" id="KW-1185">Reference proteome</keyword>
<comment type="subcellular location">
    <subcellularLocation>
        <location evidence="1 6">Cell membrane</location>
        <topology evidence="1 6">Multi-pass membrane protein</topology>
    </subcellularLocation>
</comment>
<evidence type="ECO:0000256" key="6">
    <source>
        <dbReference type="RuleBase" id="RU003942"/>
    </source>
</evidence>
<evidence type="ECO:0000256" key="4">
    <source>
        <dbReference type="ARBA" id="ARBA00022989"/>
    </source>
</evidence>
<feature type="transmembrane region" description="Helical" evidence="7">
    <location>
        <begin position="5"/>
        <end position="22"/>
    </location>
</feature>
<gene>
    <name evidence="8" type="ORF">J2Z37_003813</name>
</gene>
<accession>A0ABS4GU55</accession>
<evidence type="ECO:0000256" key="7">
    <source>
        <dbReference type="SAM" id="Phobius"/>
    </source>
</evidence>
<dbReference type="InterPro" id="IPR037185">
    <property type="entry name" value="EmrE-like"/>
</dbReference>
<evidence type="ECO:0000313" key="9">
    <source>
        <dbReference type="Proteomes" id="UP001519343"/>
    </source>
</evidence>
<feature type="transmembrane region" description="Helical" evidence="7">
    <location>
        <begin position="28"/>
        <end position="47"/>
    </location>
</feature>
<evidence type="ECO:0000313" key="8">
    <source>
        <dbReference type="EMBL" id="MBP1933800.1"/>
    </source>
</evidence>
<dbReference type="InterPro" id="IPR045324">
    <property type="entry name" value="Small_multidrug_res"/>
</dbReference>
<sequence>MNKNWLLVFIAALFEVMWVIGLKHAQGVLGWAITLIAIIVSFGLLIYSGKKLPTSTVYAVFVGLGTAGTVTSEMVWWGEPFEWLKVGLIAVLLTGIIGLKLVTHETEETERGEGEAK</sequence>
<reference evidence="8 9" key="1">
    <citation type="submission" date="2021-03" db="EMBL/GenBank/DDBJ databases">
        <title>Genomic Encyclopedia of Type Strains, Phase IV (KMG-IV): sequencing the most valuable type-strain genomes for metagenomic binning, comparative biology and taxonomic classification.</title>
        <authorList>
            <person name="Goeker M."/>
        </authorList>
    </citation>
    <scope>NUCLEOTIDE SEQUENCE [LARGE SCALE GENOMIC DNA]</scope>
    <source>
        <strain evidence="8 9">DSM 24738</strain>
    </source>
</reference>
<feature type="transmembrane region" description="Helical" evidence="7">
    <location>
        <begin position="83"/>
        <end position="102"/>
    </location>
</feature>
<dbReference type="SUPFAM" id="SSF103481">
    <property type="entry name" value="Multidrug resistance efflux transporter EmrE"/>
    <property type="match status" value="1"/>
</dbReference>
<organism evidence="8 9">
    <name type="scientific">Ammoniphilus resinae</name>
    <dbReference type="NCBI Taxonomy" id="861532"/>
    <lineage>
        <taxon>Bacteria</taxon>
        <taxon>Bacillati</taxon>
        <taxon>Bacillota</taxon>
        <taxon>Bacilli</taxon>
        <taxon>Bacillales</taxon>
        <taxon>Paenibacillaceae</taxon>
        <taxon>Aneurinibacillus group</taxon>
        <taxon>Ammoniphilus</taxon>
    </lineage>
</organism>
<evidence type="ECO:0000256" key="5">
    <source>
        <dbReference type="ARBA" id="ARBA00023136"/>
    </source>
</evidence>
<evidence type="ECO:0000256" key="2">
    <source>
        <dbReference type="ARBA" id="ARBA00022475"/>
    </source>
</evidence>
<dbReference type="Proteomes" id="UP001519343">
    <property type="component" value="Unassembled WGS sequence"/>
</dbReference>
<feature type="transmembrane region" description="Helical" evidence="7">
    <location>
        <begin position="56"/>
        <end position="77"/>
    </location>
</feature>
<evidence type="ECO:0000256" key="3">
    <source>
        <dbReference type="ARBA" id="ARBA00022692"/>
    </source>
</evidence>
<dbReference type="PANTHER" id="PTHR30561:SF7">
    <property type="entry name" value="GUANIDINIUM EFFLUX SYSTEM SUBUNIT GDNC-RELATED"/>
    <property type="match status" value="1"/>
</dbReference>